<keyword evidence="3 6" id="KW-1133">Transmembrane helix</keyword>
<evidence type="ECO:0000259" key="7">
    <source>
        <dbReference type="Pfam" id="PF20684"/>
    </source>
</evidence>
<evidence type="ECO:0000256" key="1">
    <source>
        <dbReference type="ARBA" id="ARBA00004141"/>
    </source>
</evidence>
<dbReference type="PANTHER" id="PTHR33048:SF47">
    <property type="entry name" value="INTEGRAL MEMBRANE PROTEIN-RELATED"/>
    <property type="match status" value="1"/>
</dbReference>
<gene>
    <name evidence="8" type="ORF">PG996_000152</name>
</gene>
<organism evidence="8 9">
    <name type="scientific">Apiospora saccharicola</name>
    <dbReference type="NCBI Taxonomy" id="335842"/>
    <lineage>
        <taxon>Eukaryota</taxon>
        <taxon>Fungi</taxon>
        <taxon>Dikarya</taxon>
        <taxon>Ascomycota</taxon>
        <taxon>Pezizomycotina</taxon>
        <taxon>Sordariomycetes</taxon>
        <taxon>Xylariomycetidae</taxon>
        <taxon>Amphisphaeriales</taxon>
        <taxon>Apiosporaceae</taxon>
        <taxon>Apiospora</taxon>
    </lineage>
</organism>
<keyword evidence="9" id="KW-1185">Reference proteome</keyword>
<dbReference type="Pfam" id="PF20684">
    <property type="entry name" value="Fung_rhodopsin"/>
    <property type="match status" value="1"/>
</dbReference>
<evidence type="ECO:0000256" key="3">
    <source>
        <dbReference type="ARBA" id="ARBA00022989"/>
    </source>
</evidence>
<feature type="transmembrane region" description="Helical" evidence="6">
    <location>
        <begin position="26"/>
        <end position="49"/>
    </location>
</feature>
<proteinExistence type="inferred from homology"/>
<feature type="transmembrane region" description="Helical" evidence="6">
    <location>
        <begin position="76"/>
        <end position="98"/>
    </location>
</feature>
<accession>A0ABR1WCZ8</accession>
<dbReference type="InterPro" id="IPR049326">
    <property type="entry name" value="Rhodopsin_dom_fungi"/>
</dbReference>
<comment type="similarity">
    <text evidence="5">Belongs to the SAT4 family.</text>
</comment>
<protein>
    <recommendedName>
        <fullName evidence="7">Rhodopsin domain-containing protein</fullName>
    </recommendedName>
</protein>
<dbReference type="EMBL" id="JAQQWM010000001">
    <property type="protein sequence ID" value="KAK8081371.1"/>
    <property type="molecule type" value="Genomic_DNA"/>
</dbReference>
<keyword evidence="4 6" id="KW-0472">Membrane</keyword>
<dbReference type="Proteomes" id="UP001446871">
    <property type="component" value="Unassembled WGS sequence"/>
</dbReference>
<comment type="subcellular location">
    <subcellularLocation>
        <location evidence="1">Membrane</location>
        <topology evidence="1">Multi-pass membrane protein</topology>
    </subcellularLocation>
</comment>
<feature type="domain" description="Rhodopsin" evidence="7">
    <location>
        <begin position="5"/>
        <end position="110"/>
    </location>
</feature>
<evidence type="ECO:0000256" key="6">
    <source>
        <dbReference type="SAM" id="Phobius"/>
    </source>
</evidence>
<dbReference type="InterPro" id="IPR052337">
    <property type="entry name" value="SAT4-like"/>
</dbReference>
<comment type="caution">
    <text evidence="8">The sequence shown here is derived from an EMBL/GenBank/DDBJ whole genome shotgun (WGS) entry which is preliminary data.</text>
</comment>
<sequence length="172" mass="19611">MSASIRVSTLLFYRRIFAKTDPRLKLVIRALLALQGVYVAVYSVLPAFVCDPIRYAWRPLERQLHCSDRYYAMTHISLYAVSMAFDFVLLIVPVAPVWKLQMPVAKRIGLRYKMSRFVPGQFKEYGTTFWIPSQVEPAVALIGTSMPALKQILGHAFSGRISRKTKEIRAKG</sequence>
<name>A0ABR1WCZ8_9PEZI</name>
<evidence type="ECO:0000256" key="2">
    <source>
        <dbReference type="ARBA" id="ARBA00022692"/>
    </source>
</evidence>
<reference evidence="8 9" key="1">
    <citation type="submission" date="2023-01" db="EMBL/GenBank/DDBJ databases">
        <title>Analysis of 21 Apiospora genomes using comparative genomics revels a genus with tremendous synthesis potential of carbohydrate active enzymes and secondary metabolites.</title>
        <authorList>
            <person name="Sorensen T."/>
        </authorList>
    </citation>
    <scope>NUCLEOTIDE SEQUENCE [LARGE SCALE GENOMIC DNA]</scope>
    <source>
        <strain evidence="8 9">CBS 83171</strain>
    </source>
</reference>
<evidence type="ECO:0000313" key="8">
    <source>
        <dbReference type="EMBL" id="KAK8081371.1"/>
    </source>
</evidence>
<evidence type="ECO:0000256" key="5">
    <source>
        <dbReference type="ARBA" id="ARBA00038359"/>
    </source>
</evidence>
<dbReference type="PANTHER" id="PTHR33048">
    <property type="entry name" value="PTH11-LIKE INTEGRAL MEMBRANE PROTEIN (AFU_ORTHOLOGUE AFUA_5G11245)"/>
    <property type="match status" value="1"/>
</dbReference>
<keyword evidence="2 6" id="KW-0812">Transmembrane</keyword>
<evidence type="ECO:0000256" key="4">
    <source>
        <dbReference type="ARBA" id="ARBA00023136"/>
    </source>
</evidence>
<evidence type="ECO:0000313" key="9">
    <source>
        <dbReference type="Proteomes" id="UP001446871"/>
    </source>
</evidence>